<dbReference type="InterPro" id="IPR050229">
    <property type="entry name" value="GlpE_sulfurtransferase"/>
</dbReference>
<dbReference type="InterPro" id="IPR036873">
    <property type="entry name" value="Rhodanese-like_dom_sf"/>
</dbReference>
<organism evidence="2 3">
    <name type="scientific">Aerophobetes bacterium</name>
    <dbReference type="NCBI Taxonomy" id="2030807"/>
    <lineage>
        <taxon>Bacteria</taxon>
        <taxon>Candidatus Aerophobota</taxon>
    </lineage>
</organism>
<gene>
    <name evidence="2" type="ORF">E3J33_04105</name>
</gene>
<feature type="domain" description="Rhodanese" evidence="1">
    <location>
        <begin position="45"/>
        <end position="130"/>
    </location>
</feature>
<dbReference type="SMART" id="SM00450">
    <property type="entry name" value="RHOD"/>
    <property type="match status" value="1"/>
</dbReference>
<dbReference type="PROSITE" id="PS50206">
    <property type="entry name" value="RHODANESE_3"/>
    <property type="match status" value="1"/>
</dbReference>
<protein>
    <submittedName>
        <fullName evidence="2">Rhodanese-like domain-containing protein</fullName>
    </submittedName>
</protein>
<dbReference type="Gene3D" id="3.40.250.10">
    <property type="entry name" value="Rhodanese-like domain"/>
    <property type="match status" value="1"/>
</dbReference>
<dbReference type="Proteomes" id="UP000316925">
    <property type="component" value="Unassembled WGS sequence"/>
</dbReference>
<dbReference type="SUPFAM" id="SSF52821">
    <property type="entry name" value="Rhodanese/Cell cycle control phosphatase"/>
    <property type="match status" value="1"/>
</dbReference>
<dbReference type="Pfam" id="PF00581">
    <property type="entry name" value="Rhodanese"/>
    <property type="match status" value="1"/>
</dbReference>
<accession>A0A523YL13</accession>
<name>A0A523YL13_UNCAE</name>
<evidence type="ECO:0000259" key="1">
    <source>
        <dbReference type="PROSITE" id="PS50206"/>
    </source>
</evidence>
<comment type="caution">
    <text evidence="2">The sequence shown here is derived from an EMBL/GenBank/DDBJ whole genome shotgun (WGS) entry which is preliminary data.</text>
</comment>
<sequence>MLAGCVPQESQKKPALKRNSQVVVQTVAEGYVNISADQLKAKIDAGEDFVLLDVREPYEYEAGHIKGAKLLPVGEIEERWHELDPTRETVVYCRVGRRSAIAAEKLIRLGFKKVKNMTGGILDWPYEVVK</sequence>
<evidence type="ECO:0000313" key="3">
    <source>
        <dbReference type="Proteomes" id="UP000316925"/>
    </source>
</evidence>
<dbReference type="AlphaFoldDB" id="A0A523YL13"/>
<dbReference type="CDD" id="cd00158">
    <property type="entry name" value="RHOD"/>
    <property type="match status" value="1"/>
</dbReference>
<dbReference type="EMBL" id="SOIJ01000232">
    <property type="protein sequence ID" value="TET92257.1"/>
    <property type="molecule type" value="Genomic_DNA"/>
</dbReference>
<dbReference type="PANTHER" id="PTHR43031">
    <property type="entry name" value="FAD-DEPENDENT OXIDOREDUCTASE"/>
    <property type="match status" value="1"/>
</dbReference>
<dbReference type="InterPro" id="IPR001763">
    <property type="entry name" value="Rhodanese-like_dom"/>
</dbReference>
<reference evidence="2 3" key="1">
    <citation type="submission" date="2019-03" db="EMBL/GenBank/DDBJ databases">
        <title>Metabolic potential of uncultured bacteria and archaea associated with petroleum seepage in deep-sea sediments.</title>
        <authorList>
            <person name="Dong X."/>
            <person name="Hubert C."/>
        </authorList>
    </citation>
    <scope>NUCLEOTIDE SEQUENCE [LARGE SCALE GENOMIC DNA]</scope>
    <source>
        <strain evidence="2">E29_bin28</strain>
    </source>
</reference>
<evidence type="ECO:0000313" key="2">
    <source>
        <dbReference type="EMBL" id="TET92257.1"/>
    </source>
</evidence>
<dbReference type="PANTHER" id="PTHR43031:SF1">
    <property type="entry name" value="PYRIDINE NUCLEOTIDE-DISULPHIDE OXIDOREDUCTASE"/>
    <property type="match status" value="1"/>
</dbReference>
<proteinExistence type="predicted"/>